<dbReference type="EMBL" id="AAGKHU010000060">
    <property type="protein sequence ID" value="EBP0012434.1"/>
    <property type="molecule type" value="Genomic_DNA"/>
</dbReference>
<dbReference type="EMBL" id="AAGKIZ010000022">
    <property type="protein sequence ID" value="EBP0126901.1"/>
    <property type="molecule type" value="Genomic_DNA"/>
</dbReference>
<comment type="caution">
    <text evidence="1">The sequence shown here is derived from an EMBL/GenBank/DDBJ whole genome shotgun (WGS) entry which is preliminary data.</text>
</comment>
<protein>
    <recommendedName>
        <fullName evidence="3">Lipoprotein</fullName>
    </recommendedName>
</protein>
<evidence type="ECO:0008006" key="3">
    <source>
        <dbReference type="Google" id="ProtNLM"/>
    </source>
</evidence>
<sequence length="209" mass="23141">MKGVIVSVLTITTLMLTGCDSSKDASEGNFTKVINDKLSKKCISFSPVGLFNMSGYPKKPFTIELYSSDSEVLDGNAAEANAKKLALPEALVNAGLLTSQDKEIKKSYPDKIVKAKEYTITDEGKKYLQSENSPNFCIGHYKVDEIIDFTEPSEALGIKMSHVNYMYSPTDIPEWAKNKEIKENVKELADGQKNRITLVLKNTGWSAEK</sequence>
<name>A0A5U2F672_SALER</name>
<dbReference type="AlphaFoldDB" id="A0A5U2F672"/>
<accession>A0A5U2F672</accession>
<gene>
    <name evidence="2" type="ORF">HW89_24025</name>
    <name evidence="1" type="ORF">HX37_16765</name>
</gene>
<evidence type="ECO:0000313" key="1">
    <source>
        <dbReference type="EMBL" id="EBP0012434.1"/>
    </source>
</evidence>
<proteinExistence type="predicted"/>
<evidence type="ECO:0000313" key="2">
    <source>
        <dbReference type="EMBL" id="EBP0126901.1"/>
    </source>
</evidence>
<dbReference type="PROSITE" id="PS51257">
    <property type="entry name" value="PROKAR_LIPOPROTEIN"/>
    <property type="match status" value="1"/>
</dbReference>
<reference evidence="1" key="1">
    <citation type="submission" date="2018-07" db="EMBL/GenBank/DDBJ databases">
        <authorList>
            <consortium name="GenomeTrakr network: Whole genome sequencing for foodborne pathogen traceback"/>
        </authorList>
    </citation>
    <scope>NUCLEOTIDE SEQUENCE</scope>
    <source>
        <strain evidence="1">CFSAN018538</strain>
        <strain evidence="2">FDA00000027</strain>
    </source>
</reference>
<organism evidence="1">
    <name type="scientific">Salmonella enterica</name>
    <name type="common">Salmonella choleraesuis</name>
    <dbReference type="NCBI Taxonomy" id="28901"/>
    <lineage>
        <taxon>Bacteria</taxon>
        <taxon>Pseudomonadati</taxon>
        <taxon>Pseudomonadota</taxon>
        <taxon>Gammaproteobacteria</taxon>
        <taxon>Enterobacterales</taxon>
        <taxon>Enterobacteriaceae</taxon>
        <taxon>Salmonella</taxon>
    </lineage>
</organism>